<gene>
    <name evidence="2" type="ORF">MNEG_11791</name>
</gene>
<keyword evidence="3" id="KW-1185">Reference proteome</keyword>
<name>A0A0D2J8X6_9CHLO</name>
<feature type="compositionally biased region" description="Basic residues" evidence="1">
    <location>
        <begin position="1"/>
        <end position="14"/>
    </location>
</feature>
<reference evidence="2 3" key="1">
    <citation type="journal article" date="2013" name="BMC Genomics">
        <title>Reconstruction of the lipid metabolism for the microalga Monoraphidium neglectum from its genome sequence reveals characteristics suitable for biofuel production.</title>
        <authorList>
            <person name="Bogen C."/>
            <person name="Al-Dilaimi A."/>
            <person name="Albersmeier A."/>
            <person name="Wichmann J."/>
            <person name="Grundmann M."/>
            <person name="Rupp O."/>
            <person name="Lauersen K.J."/>
            <person name="Blifernez-Klassen O."/>
            <person name="Kalinowski J."/>
            <person name="Goesmann A."/>
            <person name="Mussgnug J.H."/>
            <person name="Kruse O."/>
        </authorList>
    </citation>
    <scope>NUCLEOTIDE SEQUENCE [LARGE SCALE GENOMIC DNA]</scope>
    <source>
        <strain evidence="2 3">SAG 48.87</strain>
    </source>
</reference>
<dbReference type="EMBL" id="KK103127">
    <property type="protein sequence ID" value="KIY96172.1"/>
    <property type="molecule type" value="Genomic_DNA"/>
</dbReference>
<dbReference type="KEGG" id="mng:MNEG_11791"/>
<feature type="region of interest" description="Disordered" evidence="1">
    <location>
        <begin position="1"/>
        <end position="55"/>
    </location>
</feature>
<feature type="region of interest" description="Disordered" evidence="1">
    <location>
        <begin position="94"/>
        <end position="114"/>
    </location>
</feature>
<feature type="non-terminal residue" evidence="2">
    <location>
        <position position="114"/>
    </location>
</feature>
<dbReference type="AlphaFoldDB" id="A0A0D2J8X6"/>
<proteinExistence type="predicted"/>
<dbReference type="Proteomes" id="UP000054498">
    <property type="component" value="Unassembled WGS sequence"/>
</dbReference>
<organism evidence="2 3">
    <name type="scientific">Monoraphidium neglectum</name>
    <dbReference type="NCBI Taxonomy" id="145388"/>
    <lineage>
        <taxon>Eukaryota</taxon>
        <taxon>Viridiplantae</taxon>
        <taxon>Chlorophyta</taxon>
        <taxon>core chlorophytes</taxon>
        <taxon>Chlorophyceae</taxon>
        <taxon>CS clade</taxon>
        <taxon>Sphaeropleales</taxon>
        <taxon>Selenastraceae</taxon>
        <taxon>Monoraphidium</taxon>
    </lineage>
</organism>
<dbReference type="GeneID" id="25729089"/>
<sequence length="114" mass="12634">HRRRRAWRRGRRSCGRTGAAAGAPRNRPEARGSHRPQGQKPRIQWRPLPAQSAGRRQRYALKGVQGAQRAARGSRVGGALLVGAVPVPAVVLRRERRGRGEGGRTGDRRRVRVV</sequence>
<feature type="non-terminal residue" evidence="2">
    <location>
        <position position="1"/>
    </location>
</feature>
<protein>
    <submittedName>
        <fullName evidence="2">Uncharacterized protein</fullName>
    </submittedName>
</protein>
<dbReference type="RefSeq" id="XP_013895192.1">
    <property type="nucleotide sequence ID" value="XM_014039738.1"/>
</dbReference>
<accession>A0A0D2J8X6</accession>
<evidence type="ECO:0000256" key="1">
    <source>
        <dbReference type="SAM" id="MobiDB-lite"/>
    </source>
</evidence>
<evidence type="ECO:0000313" key="3">
    <source>
        <dbReference type="Proteomes" id="UP000054498"/>
    </source>
</evidence>
<evidence type="ECO:0000313" key="2">
    <source>
        <dbReference type="EMBL" id="KIY96172.1"/>
    </source>
</evidence>
<feature type="compositionally biased region" description="Basic and acidic residues" evidence="1">
    <location>
        <begin position="98"/>
        <end position="108"/>
    </location>
</feature>